<dbReference type="InterPro" id="IPR029058">
    <property type="entry name" value="AB_hydrolase_fold"/>
</dbReference>
<dbReference type="OrthoDB" id="442243at2759"/>
<dbReference type="EMBL" id="KI925456">
    <property type="protein sequence ID" value="ETW83817.1"/>
    <property type="molecule type" value="Genomic_DNA"/>
</dbReference>
<dbReference type="RefSeq" id="XP_009543199.1">
    <property type="nucleotide sequence ID" value="XM_009544904.1"/>
</dbReference>
<dbReference type="SUPFAM" id="SSF53474">
    <property type="entry name" value="alpha/beta-Hydrolases"/>
    <property type="match status" value="1"/>
</dbReference>
<sequence>MSPSTLQDQQASEGDNPLLDIVLVVFIHGFKGTDTTFGSFPSRLRHVLSDTLRNVKVECIVFPAYEVRKSVERFADWLTTLTVNKEVAYGVGAGRAKVVLCGHSMGGLLAADSLLEFVNTRPDKHAPLWPNIVACLAYDTPYLGLHPHVFKNSAQKVGTYVQTAREAASGLWSSWAAFSNTKAASSSNATEPVGLLSPPVNAAKGPWAKFTPAAYAIGGAALAGAAAGTAYYRRTEIGTGYSAVLDHMKYVGNLWNEKMLVDRLDALVQAETVHGVIFRAFYTVLSHGPLSPRDRTFIVLPKLSPVIDHFLGAQNNLATDEVQAHVGIFEPSTNDGYYELGMMTARLIREAVMKDRGFRVEDEIPDTTKSVEADLWDVKGDSGIPPRTTRLGDGQGVIDDDVVTGGA</sequence>
<dbReference type="KEGG" id="hir:HETIRDRAFT_47019"/>
<proteinExistence type="predicted"/>
<keyword evidence="2" id="KW-1185">Reference proteome</keyword>
<evidence type="ECO:0000313" key="2">
    <source>
        <dbReference type="Proteomes" id="UP000030671"/>
    </source>
</evidence>
<dbReference type="HOGENOM" id="CLU_020826_2_0_1"/>
<dbReference type="AlphaFoldDB" id="W4KD99"/>
<dbReference type="Gene3D" id="3.40.50.1820">
    <property type="entry name" value="alpha/beta hydrolase"/>
    <property type="match status" value="1"/>
</dbReference>
<dbReference type="GeneID" id="20677335"/>
<gene>
    <name evidence="1" type="ORF">HETIRDRAFT_47019</name>
</gene>
<dbReference type="Proteomes" id="UP000030671">
    <property type="component" value="Unassembled WGS sequence"/>
</dbReference>
<name>W4KD99_HETIT</name>
<evidence type="ECO:0000313" key="1">
    <source>
        <dbReference type="EMBL" id="ETW83817.1"/>
    </source>
</evidence>
<organism evidence="1 2">
    <name type="scientific">Heterobasidion irregulare (strain TC 32-1)</name>
    <dbReference type="NCBI Taxonomy" id="747525"/>
    <lineage>
        <taxon>Eukaryota</taxon>
        <taxon>Fungi</taxon>
        <taxon>Dikarya</taxon>
        <taxon>Basidiomycota</taxon>
        <taxon>Agaricomycotina</taxon>
        <taxon>Agaricomycetes</taxon>
        <taxon>Russulales</taxon>
        <taxon>Bondarzewiaceae</taxon>
        <taxon>Heterobasidion</taxon>
        <taxon>Heterobasidion annosum species complex</taxon>
    </lineage>
</organism>
<dbReference type="PANTHER" id="PTHR47842">
    <property type="entry name" value="EXPRESSED PROTEIN"/>
    <property type="match status" value="1"/>
</dbReference>
<dbReference type="eggNOG" id="ENOG502QQEZ">
    <property type="taxonomic scope" value="Eukaryota"/>
</dbReference>
<protein>
    <submittedName>
        <fullName evidence="1">Esterase/lipase/thioesterase</fullName>
    </submittedName>
</protein>
<dbReference type="PANTHER" id="PTHR47842:SF1">
    <property type="entry name" value="DUF676 DOMAIN-CONTAINING PROTEIN"/>
    <property type="match status" value="1"/>
</dbReference>
<accession>W4KD99</accession>
<reference evidence="1 2" key="1">
    <citation type="journal article" date="2012" name="New Phytol.">
        <title>Insight into trade-off between wood decay and parasitism from the genome of a fungal forest pathogen.</title>
        <authorList>
            <person name="Olson A."/>
            <person name="Aerts A."/>
            <person name="Asiegbu F."/>
            <person name="Belbahri L."/>
            <person name="Bouzid O."/>
            <person name="Broberg A."/>
            <person name="Canback B."/>
            <person name="Coutinho P.M."/>
            <person name="Cullen D."/>
            <person name="Dalman K."/>
            <person name="Deflorio G."/>
            <person name="van Diepen L.T."/>
            <person name="Dunand C."/>
            <person name="Duplessis S."/>
            <person name="Durling M."/>
            <person name="Gonthier P."/>
            <person name="Grimwood J."/>
            <person name="Fossdal C.G."/>
            <person name="Hansson D."/>
            <person name="Henrissat B."/>
            <person name="Hietala A."/>
            <person name="Himmelstrand K."/>
            <person name="Hoffmeister D."/>
            <person name="Hogberg N."/>
            <person name="James T.Y."/>
            <person name="Karlsson M."/>
            <person name="Kohler A."/>
            <person name="Kues U."/>
            <person name="Lee Y.H."/>
            <person name="Lin Y.C."/>
            <person name="Lind M."/>
            <person name="Lindquist E."/>
            <person name="Lombard V."/>
            <person name="Lucas S."/>
            <person name="Lunden K."/>
            <person name="Morin E."/>
            <person name="Murat C."/>
            <person name="Park J."/>
            <person name="Raffaello T."/>
            <person name="Rouze P."/>
            <person name="Salamov A."/>
            <person name="Schmutz J."/>
            <person name="Solheim H."/>
            <person name="Stahlberg J."/>
            <person name="Velez H."/>
            <person name="de Vries R.P."/>
            <person name="Wiebenga A."/>
            <person name="Woodward S."/>
            <person name="Yakovlev I."/>
            <person name="Garbelotto M."/>
            <person name="Martin F."/>
            <person name="Grigoriev I.V."/>
            <person name="Stenlid J."/>
        </authorList>
    </citation>
    <scope>NUCLEOTIDE SEQUENCE [LARGE SCALE GENOMIC DNA]</scope>
    <source>
        <strain evidence="1 2">TC 32-1</strain>
    </source>
</reference>
<dbReference type="InParanoid" id="W4KD99"/>